<dbReference type="InterPro" id="IPR028055">
    <property type="entry name" value="YidC/Oxa/ALB_C"/>
</dbReference>
<dbReference type="PANTHER" id="PTHR12428:SF65">
    <property type="entry name" value="CYTOCHROME C OXIDASE ASSEMBLY PROTEIN COX18, MITOCHONDRIAL"/>
    <property type="match status" value="1"/>
</dbReference>
<evidence type="ECO:0000256" key="6">
    <source>
        <dbReference type="SAM" id="Phobius"/>
    </source>
</evidence>
<dbReference type="NCBIfam" id="TIGR03592">
    <property type="entry name" value="yidC_oxa1_cterm"/>
    <property type="match status" value="1"/>
</dbReference>
<reference evidence="9 10" key="1">
    <citation type="submission" date="2020-08" db="EMBL/GenBank/DDBJ databases">
        <authorList>
            <person name="Liu C."/>
            <person name="Sun Q."/>
        </authorList>
    </citation>
    <scope>NUCLEOTIDE SEQUENCE [LARGE SCALE GENOMIC DNA]</scope>
    <source>
        <strain evidence="9 10">NSJ-61</strain>
    </source>
</reference>
<evidence type="ECO:0000259" key="8">
    <source>
        <dbReference type="Pfam" id="PF02096"/>
    </source>
</evidence>
<dbReference type="Pfam" id="PF02096">
    <property type="entry name" value="60KD_IMP"/>
    <property type="match status" value="1"/>
</dbReference>
<dbReference type="GO" id="GO:0051205">
    <property type="term" value="P:protein insertion into membrane"/>
    <property type="evidence" value="ECO:0007669"/>
    <property type="project" value="TreeGrafter"/>
</dbReference>
<keyword evidence="3 6" id="KW-1133">Transmembrane helix</keyword>
<dbReference type="PANTHER" id="PTHR12428">
    <property type="entry name" value="OXA1"/>
    <property type="match status" value="1"/>
</dbReference>
<evidence type="ECO:0000256" key="4">
    <source>
        <dbReference type="ARBA" id="ARBA00023136"/>
    </source>
</evidence>
<feature type="domain" description="Membrane insertase YidC/Oxa/ALB C-terminal" evidence="8">
    <location>
        <begin position="112"/>
        <end position="325"/>
    </location>
</feature>
<accession>A0A7G9GRY2</accession>
<feature type="transmembrane region" description="Helical" evidence="6">
    <location>
        <begin position="182"/>
        <end position="201"/>
    </location>
</feature>
<name>A0A7G9GRY2_9FIRM</name>
<comment type="subcellular location">
    <subcellularLocation>
        <location evidence="1 5">Membrane</location>
        <topology evidence="1 5">Multi-pass membrane protein</topology>
    </subcellularLocation>
</comment>
<keyword evidence="4 6" id="KW-0472">Membrane</keyword>
<evidence type="ECO:0000256" key="1">
    <source>
        <dbReference type="ARBA" id="ARBA00004141"/>
    </source>
</evidence>
<feature type="transmembrane region" description="Helical" evidence="6">
    <location>
        <begin position="111"/>
        <end position="131"/>
    </location>
</feature>
<dbReference type="PROSITE" id="PS51257">
    <property type="entry name" value="PROKAR_LIPOPROTEIN"/>
    <property type="match status" value="1"/>
</dbReference>
<evidence type="ECO:0000256" key="7">
    <source>
        <dbReference type="SAM" id="SignalP"/>
    </source>
</evidence>
<dbReference type="EMBL" id="CP060636">
    <property type="protein sequence ID" value="QNM13564.1"/>
    <property type="molecule type" value="Genomic_DNA"/>
</dbReference>
<evidence type="ECO:0000256" key="5">
    <source>
        <dbReference type="RuleBase" id="RU003945"/>
    </source>
</evidence>
<protein>
    <submittedName>
        <fullName evidence="9">Membrane protein insertase YidC</fullName>
    </submittedName>
</protein>
<feature type="chain" id="PRO_5038392707" evidence="7">
    <location>
        <begin position="27"/>
        <end position="330"/>
    </location>
</feature>
<proteinExistence type="inferred from homology"/>
<dbReference type="Proteomes" id="UP000515856">
    <property type="component" value="Chromosome"/>
</dbReference>
<evidence type="ECO:0000313" key="9">
    <source>
        <dbReference type="EMBL" id="QNM13564.1"/>
    </source>
</evidence>
<comment type="similarity">
    <text evidence="5">Belongs to the OXA1/ALB3/YidC family.</text>
</comment>
<dbReference type="KEGG" id="ehn:H9Q80_06345"/>
<dbReference type="GO" id="GO:0032977">
    <property type="term" value="F:membrane insertase activity"/>
    <property type="evidence" value="ECO:0007669"/>
    <property type="project" value="InterPro"/>
</dbReference>
<organism evidence="9 10">
    <name type="scientific">[Eubacterium] hominis</name>
    <dbReference type="NCBI Taxonomy" id="2764325"/>
    <lineage>
        <taxon>Bacteria</taxon>
        <taxon>Bacillati</taxon>
        <taxon>Bacillota</taxon>
        <taxon>Erysipelotrichia</taxon>
        <taxon>Erysipelotrichales</taxon>
        <taxon>Erysipelotrichaceae</taxon>
        <taxon>Amedibacillus</taxon>
    </lineage>
</organism>
<feature type="transmembrane region" description="Helical" evidence="6">
    <location>
        <begin position="283"/>
        <end position="301"/>
    </location>
</feature>
<sequence length="330" mass="37489">MKSILKSKKKLLLVVMLMMITLTGCSVPRDRSGKTYVKSIITLKEETVEKKIVSTDYNEEVKKEYKDLKDTDLITLKPTSFGDMMDEGWFEGLIVFPIAQLINLVAGFTDGGIGIIAATLLIQLLIFLFSIKSQVASQRMQTLQPELNRIQAKYAGKNDERSKLMMAQETQALYSKYKINPFGTIVITFIQFPVILGMYQATMRAYSVVTGKFAGISLVNTPIQGFNAGHYAAMVIFVLMVLFQLISFKLPQWLQEHRKKKNHVKEKKYAEPKNAPKGMMGSMNMMMYMSTGMIAILAINWPLGMSFYWLVNSIARVIQNIIIHKFFIKD</sequence>
<keyword evidence="7" id="KW-0732">Signal</keyword>
<dbReference type="InterPro" id="IPR001708">
    <property type="entry name" value="YidC/ALB3/OXA1/COX18"/>
</dbReference>
<evidence type="ECO:0000256" key="2">
    <source>
        <dbReference type="ARBA" id="ARBA00022692"/>
    </source>
</evidence>
<gene>
    <name evidence="9" type="primary">yidC</name>
    <name evidence="9" type="ORF">H9Q80_06345</name>
</gene>
<keyword evidence="10" id="KW-1185">Reference proteome</keyword>
<dbReference type="RefSeq" id="WP_117536480.1">
    <property type="nucleotide sequence ID" value="NZ_CP060636.1"/>
</dbReference>
<feature type="signal peptide" evidence="7">
    <location>
        <begin position="1"/>
        <end position="26"/>
    </location>
</feature>
<dbReference type="AlphaFoldDB" id="A0A7G9GRY2"/>
<dbReference type="GO" id="GO:0005886">
    <property type="term" value="C:plasma membrane"/>
    <property type="evidence" value="ECO:0007669"/>
    <property type="project" value="TreeGrafter"/>
</dbReference>
<feature type="transmembrane region" description="Helical" evidence="6">
    <location>
        <begin position="228"/>
        <end position="250"/>
    </location>
</feature>
<keyword evidence="2 5" id="KW-0812">Transmembrane</keyword>
<evidence type="ECO:0000313" key="10">
    <source>
        <dbReference type="Proteomes" id="UP000515856"/>
    </source>
</evidence>
<evidence type="ECO:0000256" key="3">
    <source>
        <dbReference type="ARBA" id="ARBA00022989"/>
    </source>
</evidence>